<accession>A0A9K3M1B9</accession>
<feature type="compositionally biased region" description="Polar residues" evidence="1">
    <location>
        <begin position="1"/>
        <end position="19"/>
    </location>
</feature>
<evidence type="ECO:0000313" key="2">
    <source>
        <dbReference type="EMBL" id="KAG7371823.1"/>
    </source>
</evidence>
<protein>
    <submittedName>
        <fullName evidence="2">Uncharacterized protein</fullName>
    </submittedName>
</protein>
<evidence type="ECO:0000256" key="1">
    <source>
        <dbReference type="SAM" id="MobiDB-lite"/>
    </source>
</evidence>
<sequence>MMENNLRNATLSTNATSSKSEGEKSPVTNQPIVRNTDDDAEPYLESPIGDKLIDVHISTGKAILESVAGVETNATLVLEFPADLRFLLEENESMRANGGWSNSFWSFRCIAAQERQIQRPRWHHPSISWDEDNLSTVAVSLEEEFLSKLEGVYDAFGSFCRMPLVETSDCSVRKFAQNPRQRFGRLLPTSLIRKQWKKKHRIVIDSSQEQVGVDINPAIQSPSHHLLLLLPVLRKKILPRLLYPRPVSKSLEKDELNWGLHELLLWTEYSNPFPKSILNQNWEVPSLAARKRLCRLICG</sequence>
<keyword evidence="3" id="KW-1185">Reference proteome</keyword>
<reference evidence="2" key="2">
    <citation type="submission" date="2021-04" db="EMBL/GenBank/DDBJ databases">
        <authorList>
            <person name="Podell S."/>
        </authorList>
    </citation>
    <scope>NUCLEOTIDE SEQUENCE</scope>
    <source>
        <strain evidence="2">Hildebrandi</strain>
    </source>
</reference>
<dbReference type="AlphaFoldDB" id="A0A9K3M1B9"/>
<evidence type="ECO:0000313" key="3">
    <source>
        <dbReference type="Proteomes" id="UP000693970"/>
    </source>
</evidence>
<reference evidence="2" key="1">
    <citation type="journal article" date="2021" name="Sci. Rep.">
        <title>Diploid genomic architecture of Nitzschia inconspicua, an elite biomass production diatom.</title>
        <authorList>
            <person name="Oliver A."/>
            <person name="Podell S."/>
            <person name="Pinowska A."/>
            <person name="Traller J.C."/>
            <person name="Smith S.R."/>
            <person name="McClure R."/>
            <person name="Beliaev A."/>
            <person name="Bohutskyi P."/>
            <person name="Hill E.A."/>
            <person name="Rabines A."/>
            <person name="Zheng H."/>
            <person name="Allen L.Z."/>
            <person name="Kuo A."/>
            <person name="Grigoriev I.V."/>
            <person name="Allen A.E."/>
            <person name="Hazlebeck D."/>
            <person name="Allen E.E."/>
        </authorList>
    </citation>
    <scope>NUCLEOTIDE SEQUENCE</scope>
    <source>
        <strain evidence="2">Hildebrandi</strain>
    </source>
</reference>
<comment type="caution">
    <text evidence="2">The sequence shown here is derived from an EMBL/GenBank/DDBJ whole genome shotgun (WGS) entry which is preliminary data.</text>
</comment>
<dbReference type="EMBL" id="JAGRRH010000003">
    <property type="protein sequence ID" value="KAG7371823.1"/>
    <property type="molecule type" value="Genomic_DNA"/>
</dbReference>
<organism evidence="2 3">
    <name type="scientific">Nitzschia inconspicua</name>
    <dbReference type="NCBI Taxonomy" id="303405"/>
    <lineage>
        <taxon>Eukaryota</taxon>
        <taxon>Sar</taxon>
        <taxon>Stramenopiles</taxon>
        <taxon>Ochrophyta</taxon>
        <taxon>Bacillariophyta</taxon>
        <taxon>Bacillariophyceae</taxon>
        <taxon>Bacillariophycidae</taxon>
        <taxon>Bacillariales</taxon>
        <taxon>Bacillariaceae</taxon>
        <taxon>Nitzschia</taxon>
    </lineage>
</organism>
<proteinExistence type="predicted"/>
<name>A0A9K3M1B9_9STRA</name>
<dbReference type="Proteomes" id="UP000693970">
    <property type="component" value="Unassembled WGS sequence"/>
</dbReference>
<feature type="region of interest" description="Disordered" evidence="1">
    <location>
        <begin position="1"/>
        <end position="45"/>
    </location>
</feature>
<gene>
    <name evidence="2" type="ORF">IV203_017965</name>
</gene>